<feature type="transmembrane region" description="Helical" evidence="2">
    <location>
        <begin position="28"/>
        <end position="46"/>
    </location>
</feature>
<name>A0ABZ0X3A6_9GAMM</name>
<accession>A0ABZ0X3A6</accession>
<sequence>MTVAATETLQTGDTQEVVTTFASYGSTWAIYIALVILMVAIIWYAIRKWHFVVKWFITSVILAGALTPGHPVDYAETYSPLVLNSVVLLFDGDSAGFLAGVKTIIWVFLTIFVVGLGAWFGFKFWRKKQAQNGNKPADQNATAKSSEKKMATPVEPTLGDDSSDKTDKA</sequence>
<feature type="compositionally biased region" description="Polar residues" evidence="1">
    <location>
        <begin position="130"/>
        <end position="144"/>
    </location>
</feature>
<feature type="region of interest" description="Disordered" evidence="1">
    <location>
        <begin position="130"/>
        <end position="169"/>
    </location>
</feature>
<feature type="transmembrane region" description="Helical" evidence="2">
    <location>
        <begin position="53"/>
        <end position="72"/>
    </location>
</feature>
<keyword evidence="2" id="KW-0472">Membrane</keyword>
<evidence type="ECO:0000313" key="3">
    <source>
        <dbReference type="EMBL" id="WQG84777.1"/>
    </source>
</evidence>
<keyword evidence="4" id="KW-1185">Reference proteome</keyword>
<feature type="transmembrane region" description="Helical" evidence="2">
    <location>
        <begin position="103"/>
        <end position="122"/>
    </location>
</feature>
<gene>
    <name evidence="3" type="ORF">SR900_09920</name>
</gene>
<dbReference type="RefSeq" id="WP_018625612.1">
    <property type="nucleotide sequence ID" value="NZ_CP140158.1"/>
</dbReference>
<evidence type="ECO:0000313" key="4">
    <source>
        <dbReference type="Proteomes" id="UP001324185"/>
    </source>
</evidence>
<dbReference type="EMBL" id="CP140158">
    <property type="protein sequence ID" value="WQG84777.1"/>
    <property type="molecule type" value="Genomic_DNA"/>
</dbReference>
<proteinExistence type="predicted"/>
<keyword evidence="2" id="KW-1133">Transmembrane helix</keyword>
<reference evidence="3 4" key="1">
    <citation type="submission" date="2023-11" db="EMBL/GenBank/DDBJ databases">
        <title>MicrobeMod: A computational toolkit for identifying prokaryotic methylation and restriction-modification with nanopore sequencing.</title>
        <authorList>
            <person name="Crits-Christoph A."/>
            <person name="Kang S.C."/>
            <person name="Lee H."/>
            <person name="Ostrov N."/>
        </authorList>
    </citation>
    <scope>NUCLEOTIDE SEQUENCE [LARGE SCALE GENOMIC DNA]</scope>
    <source>
        <strain evidence="3 4">DSMZ 16071</strain>
    </source>
</reference>
<protein>
    <submittedName>
        <fullName evidence="3">Uncharacterized protein</fullName>
    </submittedName>
</protein>
<evidence type="ECO:0000256" key="1">
    <source>
        <dbReference type="SAM" id="MobiDB-lite"/>
    </source>
</evidence>
<keyword evidence="2" id="KW-0812">Transmembrane</keyword>
<organism evidence="3 4">
    <name type="scientific">Kangiella aquimarina</name>
    <dbReference type="NCBI Taxonomy" id="261965"/>
    <lineage>
        <taxon>Bacteria</taxon>
        <taxon>Pseudomonadati</taxon>
        <taxon>Pseudomonadota</taxon>
        <taxon>Gammaproteobacteria</taxon>
        <taxon>Kangiellales</taxon>
        <taxon>Kangiellaceae</taxon>
        <taxon>Kangiella</taxon>
    </lineage>
</organism>
<evidence type="ECO:0000256" key="2">
    <source>
        <dbReference type="SAM" id="Phobius"/>
    </source>
</evidence>
<dbReference type="Proteomes" id="UP001324185">
    <property type="component" value="Chromosome"/>
</dbReference>